<proteinExistence type="predicted"/>
<sequence length="86" mass="9665">MQETEPQLRLRSDSIRGAMKARNIPNISSLAALLLTSRTTMYDVMAGRVQPSPELIAAIRLRLQLPWDFIVDAVEVPVECETRRSA</sequence>
<evidence type="ECO:0000313" key="1">
    <source>
        <dbReference type="EMBL" id="ASN69210.1"/>
    </source>
</evidence>
<dbReference type="EMBL" id="MF417887">
    <property type="protein sequence ID" value="ASN69210.1"/>
    <property type="molecule type" value="Genomic_DNA"/>
</dbReference>
<dbReference type="GO" id="GO:0003677">
    <property type="term" value="F:DNA binding"/>
    <property type="evidence" value="ECO:0007669"/>
    <property type="project" value="InterPro"/>
</dbReference>
<gene>
    <name evidence="1" type="ORF">7S3_32</name>
</gene>
<name>A0A2H4J296_9CAUD</name>
<evidence type="ECO:0008006" key="2">
    <source>
        <dbReference type="Google" id="ProtNLM"/>
    </source>
</evidence>
<reference evidence="1" key="1">
    <citation type="submission" date="2017-06" db="EMBL/GenBank/DDBJ databases">
        <title>Novel phages from South African skin metaviromes.</title>
        <authorList>
            <person name="van Zyl L.J."/>
            <person name="Abrahams Y."/>
            <person name="Stander E.A."/>
            <person name="Kirby B.M."/>
            <person name="Clavaud C."/>
            <person name="Farcet C."/>
            <person name="Breton L."/>
            <person name="Trindade M.I."/>
        </authorList>
    </citation>
    <scope>NUCLEOTIDE SEQUENCE</scope>
</reference>
<dbReference type="SUPFAM" id="SSF47413">
    <property type="entry name" value="lambda repressor-like DNA-binding domains"/>
    <property type="match status" value="1"/>
</dbReference>
<organism evidence="1">
    <name type="scientific">uncultured Caudovirales phage</name>
    <dbReference type="NCBI Taxonomy" id="2100421"/>
    <lineage>
        <taxon>Viruses</taxon>
        <taxon>Duplodnaviria</taxon>
        <taxon>Heunggongvirae</taxon>
        <taxon>Uroviricota</taxon>
        <taxon>Caudoviricetes</taxon>
        <taxon>Peduoviridae</taxon>
        <taxon>Maltschvirus</taxon>
        <taxon>Maltschvirus maltsch</taxon>
    </lineage>
</organism>
<protein>
    <recommendedName>
        <fullName evidence="2">HTH_XRE domain containing protein</fullName>
    </recommendedName>
</protein>
<accession>A0A2H4J296</accession>
<dbReference type="InterPro" id="IPR010982">
    <property type="entry name" value="Lambda_DNA-bd_dom_sf"/>
</dbReference>